<keyword evidence="3" id="KW-1185">Reference proteome</keyword>
<keyword evidence="1" id="KW-0812">Transmembrane</keyword>
<sequence>MTNKTESMTMTKSVSQINYKPLFVIGLLFEALGQILLAQGIEFVYALRPIDFAHWSLLIGVALLIPQLGQSPKSIFSFIGVPILMIGIVCIIGMCVLDFIWWSQSTQEIRNEFAGHLSQFPAIWKPFIKTGPNFLNIGLLLLALNYLKEHKIGVYLIILATLLVYFGNFIPSKLIYVYLLTALGYALIFIKNPTKTTS</sequence>
<reference evidence="2 3" key="1">
    <citation type="submission" date="2024-05" db="EMBL/GenBank/DDBJ databases">
        <authorList>
            <person name="Duchaud E."/>
        </authorList>
    </citation>
    <scope>NUCLEOTIDE SEQUENCE [LARGE SCALE GENOMIC DNA]</scope>
    <source>
        <strain evidence="2">Ena-SAMPLE-TAB-13-05-2024-13:56:06:370-140302</strain>
    </source>
</reference>
<accession>A0ABM9P3D6</accession>
<comment type="caution">
    <text evidence="2">The sequence shown here is derived from an EMBL/GenBank/DDBJ whole genome shotgun (WGS) entry which is preliminary data.</text>
</comment>
<feature type="transmembrane region" description="Helical" evidence="1">
    <location>
        <begin position="21"/>
        <end position="46"/>
    </location>
</feature>
<gene>
    <name evidence="2" type="ORF">T190607A01A_30425</name>
</gene>
<feature type="transmembrane region" description="Helical" evidence="1">
    <location>
        <begin position="174"/>
        <end position="190"/>
    </location>
</feature>
<feature type="transmembrane region" description="Helical" evidence="1">
    <location>
        <begin position="152"/>
        <end position="168"/>
    </location>
</feature>
<name>A0ABM9P3D6_9FLAO</name>
<protein>
    <submittedName>
        <fullName evidence="2">Uncharacterized protein</fullName>
    </submittedName>
</protein>
<evidence type="ECO:0000313" key="3">
    <source>
        <dbReference type="Proteomes" id="UP001497416"/>
    </source>
</evidence>
<dbReference type="Proteomes" id="UP001497416">
    <property type="component" value="Unassembled WGS sequence"/>
</dbReference>
<feature type="transmembrane region" description="Helical" evidence="1">
    <location>
        <begin position="76"/>
        <end position="102"/>
    </location>
</feature>
<keyword evidence="1" id="KW-1133">Transmembrane helix</keyword>
<evidence type="ECO:0000256" key="1">
    <source>
        <dbReference type="SAM" id="Phobius"/>
    </source>
</evidence>
<proteinExistence type="predicted"/>
<keyword evidence="1" id="KW-0472">Membrane</keyword>
<dbReference type="EMBL" id="CAXIXY010000005">
    <property type="protein sequence ID" value="CAL2089955.1"/>
    <property type="molecule type" value="Genomic_DNA"/>
</dbReference>
<organism evidence="2 3">
    <name type="scientific">Tenacibaculum platacis</name>
    <dbReference type="NCBI Taxonomy" id="3137852"/>
    <lineage>
        <taxon>Bacteria</taxon>
        <taxon>Pseudomonadati</taxon>
        <taxon>Bacteroidota</taxon>
        <taxon>Flavobacteriia</taxon>
        <taxon>Flavobacteriales</taxon>
        <taxon>Flavobacteriaceae</taxon>
        <taxon>Tenacibaculum</taxon>
    </lineage>
</organism>
<evidence type="ECO:0000313" key="2">
    <source>
        <dbReference type="EMBL" id="CAL2089955.1"/>
    </source>
</evidence>